<evidence type="ECO:0000256" key="3">
    <source>
        <dbReference type="ARBA" id="ARBA00022898"/>
    </source>
</evidence>
<dbReference type="PROSITE" id="PS00868">
    <property type="entry name" value="CYS_MET_METAB_PP"/>
    <property type="match status" value="1"/>
</dbReference>
<dbReference type="InterPro" id="IPR015421">
    <property type="entry name" value="PyrdxlP-dep_Trfase_major"/>
</dbReference>
<dbReference type="InterPro" id="IPR054542">
    <property type="entry name" value="Cys_met_metab_PP"/>
</dbReference>
<name>A0ABP7Y9R4_9ACTN</name>
<dbReference type="PANTHER" id="PTHR11808">
    <property type="entry name" value="TRANS-SULFURATION ENZYME FAMILY MEMBER"/>
    <property type="match status" value="1"/>
</dbReference>
<sequence length="382" mass="40037">MDDEVHRAFETLAIHAGQEPDPATGAVVPPIYQVSTYKQDGIGGLRGGYEYSRSANPTRTALEVCLAELEGGARGLAFASGLAAEDTLLRTVCAPGDHAVIPGDAYGGTYRLFAKVFERWGLAYDPVPLGDVAAVRAAVRPETRLIWVETPTNPLLGVADIAALAAVAHEAGALLVVDNTFASPYLQRPLALGADVVVHSTTKYLGGHSDVVGGALVAADADLGERLAFHQNSMGAVAGPFDAWLTLRGIKTLAVRMDRHCANAAAVVDMLTAHPAVEQVLYPGLPDHPGHETAAKQMRGFGGMVSFRMGSEEAAVRVCERTELFTLGESLGGVESLIEHPARMTHASAAGSPLEVPADLVRLSVGIEDAGDLLADLRRALG</sequence>
<dbReference type="PANTHER" id="PTHR11808:SF15">
    <property type="entry name" value="CYSTATHIONINE GAMMA-LYASE"/>
    <property type="match status" value="1"/>
</dbReference>
<evidence type="ECO:0000256" key="2">
    <source>
        <dbReference type="ARBA" id="ARBA00009077"/>
    </source>
</evidence>
<keyword evidence="6" id="KW-1185">Reference proteome</keyword>
<dbReference type="InterPro" id="IPR015424">
    <property type="entry name" value="PyrdxlP-dep_Trfase"/>
</dbReference>
<dbReference type="EMBL" id="BAABDO010000011">
    <property type="protein sequence ID" value="GAA4132640.1"/>
    <property type="molecule type" value="Genomic_DNA"/>
</dbReference>
<dbReference type="SUPFAM" id="SSF53383">
    <property type="entry name" value="PLP-dependent transferases"/>
    <property type="match status" value="1"/>
</dbReference>
<dbReference type="InterPro" id="IPR000277">
    <property type="entry name" value="Cys/Met-Metab_PyrdxlP-dep_enz"/>
</dbReference>
<evidence type="ECO:0000256" key="4">
    <source>
        <dbReference type="RuleBase" id="RU362118"/>
    </source>
</evidence>
<comment type="caution">
    <text evidence="5">The sequence shown here is derived from an EMBL/GenBank/DDBJ whole genome shotgun (WGS) entry which is preliminary data.</text>
</comment>
<dbReference type="CDD" id="cd00614">
    <property type="entry name" value="CGS_like"/>
    <property type="match status" value="1"/>
</dbReference>
<reference evidence="6" key="1">
    <citation type="journal article" date="2019" name="Int. J. Syst. Evol. Microbiol.">
        <title>The Global Catalogue of Microorganisms (GCM) 10K type strain sequencing project: providing services to taxonomists for standard genome sequencing and annotation.</title>
        <authorList>
            <consortium name="The Broad Institute Genomics Platform"/>
            <consortium name="The Broad Institute Genome Sequencing Center for Infectious Disease"/>
            <person name="Wu L."/>
            <person name="Ma J."/>
        </authorList>
    </citation>
    <scope>NUCLEOTIDE SEQUENCE [LARGE SCALE GENOMIC DNA]</scope>
    <source>
        <strain evidence="6">JCM 17316</strain>
    </source>
</reference>
<dbReference type="InterPro" id="IPR015422">
    <property type="entry name" value="PyrdxlP-dep_Trfase_small"/>
</dbReference>
<evidence type="ECO:0000313" key="6">
    <source>
        <dbReference type="Proteomes" id="UP001500266"/>
    </source>
</evidence>
<dbReference type="NCBIfam" id="NF005871">
    <property type="entry name" value="PRK07811.1"/>
    <property type="match status" value="1"/>
</dbReference>
<evidence type="ECO:0000313" key="5">
    <source>
        <dbReference type="EMBL" id="GAA4132640.1"/>
    </source>
</evidence>
<proteinExistence type="inferred from homology"/>
<dbReference type="PIRSF" id="PIRSF001434">
    <property type="entry name" value="CGS"/>
    <property type="match status" value="1"/>
</dbReference>
<gene>
    <name evidence="5" type="ORF">GCM10022416_12670</name>
</gene>
<comment type="cofactor">
    <cofactor evidence="1 4">
        <name>pyridoxal 5'-phosphate</name>
        <dbReference type="ChEBI" id="CHEBI:597326"/>
    </cofactor>
</comment>
<keyword evidence="3 4" id="KW-0663">Pyridoxal phosphate</keyword>
<dbReference type="Pfam" id="PF01053">
    <property type="entry name" value="Cys_Met_Meta_PP"/>
    <property type="match status" value="1"/>
</dbReference>
<evidence type="ECO:0000256" key="1">
    <source>
        <dbReference type="ARBA" id="ARBA00001933"/>
    </source>
</evidence>
<dbReference type="RefSeq" id="WP_345018308.1">
    <property type="nucleotide sequence ID" value="NZ_BAABDO010000011.1"/>
</dbReference>
<comment type="similarity">
    <text evidence="2 4">Belongs to the trans-sulfuration enzymes family.</text>
</comment>
<organism evidence="5 6">
    <name type="scientific">Actinomadura keratinilytica</name>
    <dbReference type="NCBI Taxonomy" id="547461"/>
    <lineage>
        <taxon>Bacteria</taxon>
        <taxon>Bacillati</taxon>
        <taxon>Actinomycetota</taxon>
        <taxon>Actinomycetes</taxon>
        <taxon>Streptosporangiales</taxon>
        <taxon>Thermomonosporaceae</taxon>
        <taxon>Actinomadura</taxon>
    </lineage>
</organism>
<protein>
    <submittedName>
        <fullName evidence="5">Cystathionine gamma-synthase</fullName>
    </submittedName>
</protein>
<dbReference type="Gene3D" id="3.40.640.10">
    <property type="entry name" value="Type I PLP-dependent aspartate aminotransferase-like (Major domain)"/>
    <property type="match status" value="1"/>
</dbReference>
<accession>A0ABP7Y9R4</accession>
<dbReference type="Proteomes" id="UP001500266">
    <property type="component" value="Unassembled WGS sequence"/>
</dbReference>
<dbReference type="Gene3D" id="3.90.1150.10">
    <property type="entry name" value="Aspartate Aminotransferase, domain 1"/>
    <property type="match status" value="1"/>
</dbReference>